<protein>
    <submittedName>
        <fullName evidence="2">Uncharacterized protein</fullName>
    </submittedName>
</protein>
<gene>
    <name evidence="2" type="ORF">EVAR_76626_1</name>
</gene>
<name>A0A4C1T5H2_EUMVA</name>
<feature type="region of interest" description="Disordered" evidence="1">
    <location>
        <begin position="1"/>
        <end position="31"/>
    </location>
</feature>
<keyword evidence="3" id="KW-1185">Reference proteome</keyword>
<organism evidence="2 3">
    <name type="scientific">Eumeta variegata</name>
    <name type="common">Bagworm moth</name>
    <name type="synonym">Eumeta japonica</name>
    <dbReference type="NCBI Taxonomy" id="151549"/>
    <lineage>
        <taxon>Eukaryota</taxon>
        <taxon>Metazoa</taxon>
        <taxon>Ecdysozoa</taxon>
        <taxon>Arthropoda</taxon>
        <taxon>Hexapoda</taxon>
        <taxon>Insecta</taxon>
        <taxon>Pterygota</taxon>
        <taxon>Neoptera</taxon>
        <taxon>Endopterygota</taxon>
        <taxon>Lepidoptera</taxon>
        <taxon>Glossata</taxon>
        <taxon>Ditrysia</taxon>
        <taxon>Tineoidea</taxon>
        <taxon>Psychidae</taxon>
        <taxon>Oiketicinae</taxon>
        <taxon>Eumeta</taxon>
    </lineage>
</organism>
<evidence type="ECO:0000313" key="2">
    <source>
        <dbReference type="EMBL" id="GBP09652.1"/>
    </source>
</evidence>
<dbReference type="Proteomes" id="UP000299102">
    <property type="component" value="Unassembled WGS sequence"/>
</dbReference>
<evidence type="ECO:0000256" key="1">
    <source>
        <dbReference type="SAM" id="MobiDB-lite"/>
    </source>
</evidence>
<evidence type="ECO:0000313" key="3">
    <source>
        <dbReference type="Proteomes" id="UP000299102"/>
    </source>
</evidence>
<dbReference type="AlphaFoldDB" id="A0A4C1T5H2"/>
<accession>A0A4C1T5H2</accession>
<proteinExistence type="predicted"/>
<dbReference type="EMBL" id="BGZK01000036">
    <property type="protein sequence ID" value="GBP09652.1"/>
    <property type="molecule type" value="Genomic_DNA"/>
</dbReference>
<comment type="caution">
    <text evidence="2">The sequence shown here is derived from an EMBL/GenBank/DDBJ whole genome shotgun (WGS) entry which is preliminary data.</text>
</comment>
<sequence>MSINRDPVEIGQQLKSPIGQSEHGIVTLSKPSGHEGGQICKRLCAADGRQRQEAAHLTAVEEEARLRDNFSEQLCELPAPAPLQARALRVPSLLRPLT</sequence>
<reference evidence="2 3" key="1">
    <citation type="journal article" date="2019" name="Commun. Biol.">
        <title>The bagworm genome reveals a unique fibroin gene that provides high tensile strength.</title>
        <authorList>
            <person name="Kono N."/>
            <person name="Nakamura H."/>
            <person name="Ohtoshi R."/>
            <person name="Tomita M."/>
            <person name="Numata K."/>
            <person name="Arakawa K."/>
        </authorList>
    </citation>
    <scope>NUCLEOTIDE SEQUENCE [LARGE SCALE GENOMIC DNA]</scope>
</reference>